<dbReference type="InterPro" id="IPR036388">
    <property type="entry name" value="WH-like_DNA-bd_sf"/>
</dbReference>
<feature type="domain" description="HTH La-type RNA-binding" evidence="4">
    <location>
        <begin position="329"/>
        <end position="418"/>
    </location>
</feature>
<feature type="compositionally biased region" description="Polar residues" evidence="3">
    <location>
        <begin position="174"/>
        <end position="184"/>
    </location>
</feature>
<evidence type="ECO:0000256" key="2">
    <source>
        <dbReference type="PROSITE-ProRule" id="PRU00332"/>
    </source>
</evidence>
<dbReference type="Gene3D" id="1.10.10.10">
    <property type="entry name" value="Winged helix-like DNA-binding domain superfamily/Winged helix DNA-binding domain"/>
    <property type="match status" value="1"/>
</dbReference>
<dbReference type="FunCoup" id="G8Y4A7">
    <property type="interactions" value="1118"/>
</dbReference>
<feature type="compositionally biased region" description="Basic residues" evidence="3">
    <location>
        <begin position="155"/>
        <end position="169"/>
    </location>
</feature>
<dbReference type="eggNOG" id="KOG2590">
    <property type="taxonomic scope" value="Eukaryota"/>
</dbReference>
<feature type="compositionally biased region" description="Basic and acidic residues" evidence="3">
    <location>
        <begin position="103"/>
        <end position="112"/>
    </location>
</feature>
<dbReference type="CDD" id="cd07323">
    <property type="entry name" value="LAM"/>
    <property type="match status" value="1"/>
</dbReference>
<organism evidence="5 6">
    <name type="scientific">Pichia sorbitophila (strain ATCC MYA-4447 / BCRC 22081 / CBS 7064 / NBRC 10061 / NRRL Y-12695)</name>
    <name type="common">Hybrid yeast</name>
    <dbReference type="NCBI Taxonomy" id="559304"/>
    <lineage>
        <taxon>Eukaryota</taxon>
        <taxon>Fungi</taxon>
        <taxon>Dikarya</taxon>
        <taxon>Ascomycota</taxon>
        <taxon>Saccharomycotina</taxon>
        <taxon>Pichiomycetes</taxon>
        <taxon>Debaryomycetaceae</taxon>
        <taxon>Millerozyma</taxon>
    </lineage>
</organism>
<dbReference type="OrthoDB" id="340227at2759"/>
<dbReference type="GO" id="GO:0003723">
    <property type="term" value="F:RNA binding"/>
    <property type="evidence" value="ECO:0007669"/>
    <property type="project" value="UniProtKB-UniRule"/>
</dbReference>
<dbReference type="HOGENOM" id="CLU_685334_0_0_1"/>
<dbReference type="InParanoid" id="G8Y4A7"/>
<feature type="compositionally biased region" description="Polar residues" evidence="3">
    <location>
        <begin position="26"/>
        <end position="44"/>
    </location>
</feature>
<dbReference type="SMART" id="SM00715">
    <property type="entry name" value="LA"/>
    <property type="match status" value="1"/>
</dbReference>
<keyword evidence="6" id="KW-1185">Reference proteome</keyword>
<dbReference type="PROSITE" id="PS50961">
    <property type="entry name" value="HTH_LA"/>
    <property type="match status" value="1"/>
</dbReference>
<feature type="region of interest" description="Disordered" evidence="3">
    <location>
        <begin position="1"/>
        <end position="266"/>
    </location>
</feature>
<dbReference type="PANTHER" id="PTHR22792">
    <property type="entry name" value="LUPUS LA PROTEIN-RELATED"/>
    <property type="match status" value="1"/>
</dbReference>
<dbReference type="GO" id="GO:0005737">
    <property type="term" value="C:cytoplasm"/>
    <property type="evidence" value="ECO:0007669"/>
    <property type="project" value="UniProtKB-ARBA"/>
</dbReference>
<evidence type="ECO:0000313" key="5">
    <source>
        <dbReference type="EMBL" id="CCE85525.1"/>
    </source>
</evidence>
<evidence type="ECO:0000313" key="6">
    <source>
        <dbReference type="Proteomes" id="UP000005222"/>
    </source>
</evidence>
<dbReference type="Pfam" id="PF05383">
    <property type="entry name" value="La"/>
    <property type="match status" value="1"/>
</dbReference>
<dbReference type="SUPFAM" id="SSF46785">
    <property type="entry name" value="Winged helix' DNA-binding domain"/>
    <property type="match status" value="1"/>
</dbReference>
<evidence type="ECO:0000256" key="1">
    <source>
        <dbReference type="ARBA" id="ARBA00022884"/>
    </source>
</evidence>
<dbReference type="STRING" id="559304.G8Y4A7"/>
<proteinExistence type="predicted"/>
<dbReference type="InterPro" id="IPR006630">
    <property type="entry name" value="La_HTH"/>
</dbReference>
<dbReference type="EMBL" id="FO082047">
    <property type="protein sequence ID" value="CCE85525.1"/>
    <property type="molecule type" value="Genomic_DNA"/>
</dbReference>
<reference evidence="5 6" key="1">
    <citation type="journal article" date="2012" name="G3 (Bethesda)">
        <title>Pichia sorbitophila, an interspecies yeast hybrid reveals early steps of genome resolution following polyploidization.</title>
        <authorList>
            <person name="Leh Louis V."/>
            <person name="Despons L."/>
            <person name="Friedrich A."/>
            <person name="Martin T."/>
            <person name="Durrens P."/>
            <person name="Casaregola S."/>
            <person name="Neuveglise C."/>
            <person name="Fairhead C."/>
            <person name="Marck C."/>
            <person name="Cruz J.A."/>
            <person name="Straub M.L."/>
            <person name="Kugler V."/>
            <person name="Sacerdot C."/>
            <person name="Uzunov Z."/>
            <person name="Thierry A."/>
            <person name="Weiss S."/>
            <person name="Bleykasten C."/>
            <person name="De Montigny J."/>
            <person name="Jacques N."/>
            <person name="Jung P."/>
            <person name="Lemaire M."/>
            <person name="Mallet S."/>
            <person name="Morel G."/>
            <person name="Richard G.F."/>
            <person name="Sarkar A."/>
            <person name="Savel G."/>
            <person name="Schacherer J."/>
            <person name="Seret M.L."/>
            <person name="Talla E."/>
            <person name="Samson G."/>
            <person name="Jubin C."/>
            <person name="Poulain J."/>
            <person name="Vacherie B."/>
            <person name="Barbe V."/>
            <person name="Pelletier E."/>
            <person name="Sherman D.J."/>
            <person name="Westhof E."/>
            <person name="Weissenbach J."/>
            <person name="Baret P.V."/>
            <person name="Wincker P."/>
            <person name="Gaillardin C."/>
            <person name="Dujon B."/>
            <person name="Souciet J.L."/>
        </authorList>
    </citation>
    <scope>NUCLEOTIDE SEQUENCE [LARGE SCALE GENOMIC DNA]</scope>
    <source>
        <strain evidence="6">ATCC MYA-4447 / BCRC 22081 / CBS 7064 / NBRC 10061 / NRRL Y-12695</strain>
    </source>
</reference>
<keyword evidence="1 2" id="KW-0694">RNA-binding</keyword>
<dbReference type="InterPro" id="IPR045180">
    <property type="entry name" value="La_dom_prot"/>
</dbReference>
<dbReference type="AlphaFoldDB" id="G8Y4A7"/>
<dbReference type="Proteomes" id="UP000005222">
    <property type="component" value="Chromosome M"/>
</dbReference>
<dbReference type="OMA" id="EYAMESN"/>
<accession>G8Y4A7</accession>
<name>G8Y4A7_PICSO</name>
<feature type="compositionally biased region" description="Polar residues" evidence="3">
    <location>
        <begin position="248"/>
        <end position="261"/>
    </location>
</feature>
<feature type="compositionally biased region" description="Low complexity" evidence="3">
    <location>
        <begin position="185"/>
        <end position="200"/>
    </location>
</feature>
<evidence type="ECO:0000259" key="4">
    <source>
        <dbReference type="PROSITE" id="PS50961"/>
    </source>
</evidence>
<protein>
    <submittedName>
        <fullName evidence="5">Piso0_005127 protein</fullName>
    </submittedName>
</protein>
<dbReference type="InterPro" id="IPR036390">
    <property type="entry name" value="WH_DNA-bd_sf"/>
</dbReference>
<sequence length="447" mass="50755">MSSTVSYAKIAARGQDQDKKEVLTESEVNGSVEKQSIPSDQTTPDAAKEDVASNGSLKDDSTKNAGEEESQHSTEAKKEKKSLAPAPVPEKSVWKSSSTVGETHVDEHKWPTPDKAFVEQQSTNAQKPQKFIKPITNKWVPINAKVILPSPRNNNQKHNKNKKNKKNSNQKKQGVNQPQNHSQPGQSTTQQGDQAQQNNSPVKKSDQEHMNNNQNFQDGARNKFGGQHHQKGGNRRFNNPNGNYKQKPATNQSQSMHQAPQLNGFYHPQPFVPNQNFENFNNRHFKPNQYRHQNNRNFRPNGSSGFIHGTMVMPPQFAPQPMQQIPPPISPKQDPQHALTQQVDYYFSLENLIKDIFLRKNMDEQGWIPLNLILNFKRVKIILNGIQNSIENKESNSSNQIILDSIKQCENLEIKLINDKTFDDAVVDDIVLRVKENYAQWLLPNEN</sequence>
<dbReference type="PANTHER" id="PTHR22792:SF132">
    <property type="entry name" value="LA-RELATED PROTEIN 1"/>
    <property type="match status" value="1"/>
</dbReference>
<feature type="compositionally biased region" description="Basic and acidic residues" evidence="3">
    <location>
        <begin position="46"/>
        <end position="82"/>
    </location>
</feature>
<gene>
    <name evidence="5" type="primary">Piso0_005127</name>
    <name evidence="5" type="ORF">GNLVRS01_PISO0M08218g</name>
</gene>
<evidence type="ECO:0000256" key="3">
    <source>
        <dbReference type="SAM" id="MobiDB-lite"/>
    </source>
</evidence>